<accession>A8PG46</accession>
<evidence type="ECO:0000313" key="2">
    <source>
        <dbReference type="EMBL" id="EAU80682.2"/>
    </source>
</evidence>
<dbReference type="AlphaFoldDB" id="A8PG46"/>
<dbReference type="VEuPathDB" id="FungiDB:CC1G_08289"/>
<proteinExistence type="predicted"/>
<organism evidence="2 3">
    <name type="scientific">Coprinopsis cinerea (strain Okayama-7 / 130 / ATCC MYA-4618 / FGSC 9003)</name>
    <name type="common">Inky cap fungus</name>
    <name type="synonym">Hormographiella aspergillata</name>
    <dbReference type="NCBI Taxonomy" id="240176"/>
    <lineage>
        <taxon>Eukaryota</taxon>
        <taxon>Fungi</taxon>
        <taxon>Dikarya</taxon>
        <taxon>Basidiomycota</taxon>
        <taxon>Agaricomycotina</taxon>
        <taxon>Agaricomycetes</taxon>
        <taxon>Agaricomycetidae</taxon>
        <taxon>Agaricales</taxon>
        <taxon>Agaricineae</taxon>
        <taxon>Psathyrellaceae</taxon>
        <taxon>Coprinopsis</taxon>
    </lineage>
</organism>
<reference evidence="2 3" key="1">
    <citation type="journal article" date="2010" name="Proc. Natl. Acad. Sci. U.S.A.">
        <title>Insights into evolution of multicellular fungi from the assembled chromosomes of the mushroom Coprinopsis cinerea (Coprinus cinereus).</title>
        <authorList>
            <person name="Stajich J.E."/>
            <person name="Wilke S.K."/>
            <person name="Ahren D."/>
            <person name="Au C.H."/>
            <person name="Birren B.W."/>
            <person name="Borodovsky M."/>
            <person name="Burns C."/>
            <person name="Canback B."/>
            <person name="Casselton L.A."/>
            <person name="Cheng C.K."/>
            <person name="Deng J."/>
            <person name="Dietrich F.S."/>
            <person name="Fargo D.C."/>
            <person name="Farman M.L."/>
            <person name="Gathman A.C."/>
            <person name="Goldberg J."/>
            <person name="Guigo R."/>
            <person name="Hoegger P.J."/>
            <person name="Hooker J.B."/>
            <person name="Huggins A."/>
            <person name="James T.Y."/>
            <person name="Kamada T."/>
            <person name="Kilaru S."/>
            <person name="Kodira C."/>
            <person name="Kues U."/>
            <person name="Kupfer D."/>
            <person name="Kwan H.S."/>
            <person name="Lomsadze A."/>
            <person name="Li W."/>
            <person name="Lilly W.W."/>
            <person name="Ma L.J."/>
            <person name="Mackey A.J."/>
            <person name="Manning G."/>
            <person name="Martin F."/>
            <person name="Muraguchi H."/>
            <person name="Natvig D.O."/>
            <person name="Palmerini H."/>
            <person name="Ramesh M.A."/>
            <person name="Rehmeyer C.J."/>
            <person name="Roe B.A."/>
            <person name="Shenoy N."/>
            <person name="Stanke M."/>
            <person name="Ter-Hovhannisyan V."/>
            <person name="Tunlid A."/>
            <person name="Velagapudi R."/>
            <person name="Vision T.J."/>
            <person name="Zeng Q."/>
            <person name="Zolan M.E."/>
            <person name="Pukkila P.J."/>
        </authorList>
    </citation>
    <scope>NUCLEOTIDE SEQUENCE [LARGE SCALE GENOMIC DNA]</scope>
    <source>
        <strain evidence="3">Okayama-7 / 130 / ATCC MYA-4618 / FGSC 9003</strain>
    </source>
</reference>
<dbReference type="HOGENOM" id="CLU_1107059_0_0_1"/>
<evidence type="ECO:0000256" key="1">
    <source>
        <dbReference type="SAM" id="MobiDB-lite"/>
    </source>
</evidence>
<dbReference type="RefSeq" id="XP_001841145.2">
    <property type="nucleotide sequence ID" value="XM_001841093.2"/>
</dbReference>
<evidence type="ECO:0000313" key="3">
    <source>
        <dbReference type="Proteomes" id="UP000001861"/>
    </source>
</evidence>
<gene>
    <name evidence="2" type="ORF">CC1G_08289</name>
</gene>
<sequence length="272" mass="30832">MVKACTKGQKKGAVSRQKPVKSGTASVPRSIKRRAPSEKLPPDTVFPPIDRPSDASADYTIPVDLKGEETGKRATQTAESKLRWILAILFLWVDFTEEPKVFGTQVYCMACRLKIALDSRTKVDTPAEWYLNNLYKHLRTEGHKRMEKRWRRENLGRPCDKEQPVPQAPRPIHPTGSVVQRCRFGKPISPLLSPSTPHPSAQPTYRCSTLIELLSYGYTTNGQETATLQIRPGPELRRDHYPALRRPDDMQVGFVARYQPLCTYGTASAMWR</sequence>
<protein>
    <submittedName>
        <fullName evidence="2">Uncharacterized protein</fullName>
    </submittedName>
</protein>
<feature type="region of interest" description="Disordered" evidence="1">
    <location>
        <begin position="1"/>
        <end position="57"/>
    </location>
</feature>
<name>A8PG46_COPC7</name>
<dbReference type="Proteomes" id="UP000001861">
    <property type="component" value="Unassembled WGS sequence"/>
</dbReference>
<dbReference type="KEGG" id="cci:CC1G_08289"/>
<dbReference type="InParanoid" id="A8PG46"/>
<dbReference type="GeneID" id="6017819"/>
<dbReference type="EMBL" id="AACS02000002">
    <property type="protein sequence ID" value="EAU80682.2"/>
    <property type="molecule type" value="Genomic_DNA"/>
</dbReference>
<comment type="caution">
    <text evidence="2">The sequence shown here is derived from an EMBL/GenBank/DDBJ whole genome shotgun (WGS) entry which is preliminary data.</text>
</comment>
<keyword evidence="3" id="KW-1185">Reference proteome</keyword>